<dbReference type="InterPro" id="IPR049058">
    <property type="entry name" value="NAD_Glu_DH_HM2"/>
</dbReference>
<dbReference type="SUPFAM" id="SSF53223">
    <property type="entry name" value="Aminoacid dehydrogenase-like, N-terminal domain"/>
    <property type="match status" value="1"/>
</dbReference>
<dbReference type="InterPro" id="IPR049059">
    <property type="entry name" value="NAD_Glu_DH_HM1"/>
</dbReference>
<sequence>MRKNNVISNLQSTIARRYPAARAAQLDALCQLFCGEVSCSALESQQPDTLLAVLQGLLDFAGQRRPGEVLVRAFNPDTGADNRASSHSIIEVITEDRCHLVASLGMALQREGLTVHQVVHPVVLVERDPDGQLLSIGTAQAHERGCREAIVRFEIDGQDSPQRLEALVDGCRLAIEDVCLVDTDSAAMQQRLAAAIGAAATVQQTLERTNAGVEQTLDYLGWLRDGRFTFIGYAYYSLSCVVPERCRLALDEDSRLGILRLERHFPVDKKQIELSPYLSRLVLDSNPLILTKSTYCSPVGRAGHLDYLGVKQFDTSGQVVGEHRFFGLYGPDAYSASASEVPLLRLRVEQLWSRLGVRADSYRGRLLQRILAHYPRDEMLQCNPVELEDILRGMLEAHDRPQLRVFSRSDVYGRFVSAMVMVPREKYSASLRRRLQQVLLLALDGSDAEYRTCDLDGLLATVQYRIHTTDAHRLKLDIDALERRLAQAMLSWEDRLRTELVSQHGEAAGLGLLQRFGVALPAAYREDCPVEAAARDLLRLQGLSAAAPLAARLYLRDPLDPASLRFKLYGRGQTLALSSVLPILENLGAEVISARPYDLVGQGGNAAWMLDFDISGDKIDPACPGLRARFEEAFIRTCQHAVENDGYNRLIATAGLDWRQVVVLRAIGCYLGQIQLPFSQPYLQQTLARNSAIAGLLMELFEARFDPRPDAMAASGLAVARCLAALETSLEAVQSLDEDRILRAFLAVIQAVQRTNFYQRDARGMPRDYLSLKLSPAGIADIPRPCPLFEIFVYSPRVEGVHLRGGKVARGGLRWSDRREDYRTEILGLLKAQMVKNAVIVPQGSKGGFYCKHLPEADAVLCQQEAVACYQIFIRALLDVTDNLVNGEVVAPHALVRHDGDDPYLVVAADKGTATFSDIANAISREYGFWLGDAFASGGGNGYDHKKMGITARGAWESVKRLFREQGRDTQRDDFTVVGIGDMAGDVFGNGMLLSRHIRLVAAFNHRHIFIDPAPDAASSYGERERLFNLPGSAWSDYDRALISPGGGVFERSAKLIPLSLEIRQALAIEDEPERVTPAQLVRHILQAPVDLLWNGGIGTYVKAGSETDASVKDRANDAVRINGQDLRCKVVAEGGNLGLTQRGRIEYARAGGLINTDAIDNAAGVDCSDHEVNIKVLLNQAVAETGLALDERNRLLAQLDDAVACGVLDNNYRQAALLSQELAAASRNLDNHVQLMHSLALDGGLDARLEYLPDAQELARRAKRNEGLSRPELAVLVAYSKLRLSSQLEAAQLADNPGFSALLEAYFPAPLVQQYPQLIQQHPLRHQILATQCAGELVNRMGASFATLMIDELRCTPLELLCAYSIARELLGAESLWAAIDSLGTEVPYALQRDLLDRVNEPLEQACRWLLGSAGMLACDLTDIQATLQRLRSDLMQSHSALQSAAEQRRLRDRAEALIGEGIPGALAEGVAQLPMILVGLDIVQMRAGSALEPQRAGQACLQLEALLQLNWLRLAIHSLPVGDRWQRQGRASLRSELDSLIAELGRSWRDAAGADGDTGAAREAAWFDALRADAADLATLFEPLQASPAPSFIQLSVLLQALKRLTQTEQRNAA</sequence>
<dbReference type="Pfam" id="PF21077">
    <property type="entry name" value="GDH_ACT3"/>
    <property type="match status" value="1"/>
</dbReference>
<feature type="domain" description="NAD-glutamate dehydrogenase N-terminal ACT1" evidence="4">
    <location>
        <begin position="31"/>
        <end position="169"/>
    </location>
</feature>
<protein>
    <submittedName>
        <fullName evidence="7">NAD-glutamate dehydrogenase</fullName>
    </submittedName>
</protein>
<evidence type="ECO:0000313" key="8">
    <source>
        <dbReference type="Proteomes" id="UP001058461"/>
    </source>
</evidence>
<dbReference type="Pfam" id="PF21073">
    <property type="entry name" value="GDH_HM1"/>
    <property type="match status" value="1"/>
</dbReference>
<accession>A0ABY5HGI6</accession>
<dbReference type="InterPro" id="IPR036291">
    <property type="entry name" value="NAD(P)-bd_dom_sf"/>
</dbReference>
<feature type="domain" description="NAD-glutamate dehydrogenase ACT3" evidence="6">
    <location>
        <begin position="549"/>
        <end position="616"/>
    </location>
</feature>
<feature type="domain" description="NAD-specific glutamate dehydrogenase C-terminal" evidence="3">
    <location>
        <begin position="1267"/>
        <end position="1605"/>
    </location>
</feature>
<dbReference type="Pfam" id="PF21078">
    <property type="entry name" value="GDH_HM3"/>
    <property type="match status" value="1"/>
</dbReference>
<keyword evidence="1" id="KW-0560">Oxidoreductase</keyword>
<evidence type="ECO:0000259" key="3">
    <source>
        <dbReference type="Pfam" id="PF21074"/>
    </source>
</evidence>
<dbReference type="Proteomes" id="UP001058461">
    <property type="component" value="Chromosome"/>
</dbReference>
<dbReference type="PANTHER" id="PTHR43403:SF1">
    <property type="entry name" value="NAD-SPECIFIC GLUTAMATE DEHYDROGENASE"/>
    <property type="match status" value="1"/>
</dbReference>
<dbReference type="SUPFAM" id="SSF51735">
    <property type="entry name" value="NAD(P)-binding Rossmann-fold domains"/>
    <property type="match status" value="1"/>
</dbReference>
<feature type="domain" description="NAD-glutamate dehydrogenase ACT2" evidence="5">
    <location>
        <begin position="404"/>
        <end position="493"/>
    </location>
</feature>
<dbReference type="InterPro" id="IPR007780">
    <property type="entry name" value="NAD_Glu_DH_bac"/>
</dbReference>
<dbReference type="Pfam" id="PF05088">
    <property type="entry name" value="Bac_GDH_CD"/>
    <property type="match status" value="1"/>
</dbReference>
<dbReference type="InterPro" id="IPR048381">
    <property type="entry name" value="GDH_C"/>
</dbReference>
<name>A0ABY5HGI6_9GAMM</name>
<proteinExistence type="predicted"/>
<dbReference type="InterPro" id="IPR049062">
    <property type="entry name" value="NAD_Glu_DH_ACT2"/>
</dbReference>
<evidence type="ECO:0000256" key="1">
    <source>
        <dbReference type="ARBA" id="ARBA00023002"/>
    </source>
</evidence>
<dbReference type="Pfam" id="PF21076">
    <property type="entry name" value="GDH_ACT2"/>
    <property type="match status" value="1"/>
</dbReference>
<dbReference type="Gene3D" id="3.40.50.720">
    <property type="entry name" value="NAD(P)-binding Rossmann-like Domain"/>
    <property type="match status" value="1"/>
</dbReference>
<keyword evidence="8" id="KW-1185">Reference proteome</keyword>
<dbReference type="PIRSF" id="PIRSF036761">
    <property type="entry name" value="GDH_Mll4104"/>
    <property type="match status" value="1"/>
</dbReference>
<evidence type="ECO:0000259" key="5">
    <source>
        <dbReference type="Pfam" id="PF21076"/>
    </source>
</evidence>
<dbReference type="InterPro" id="IPR024727">
    <property type="entry name" value="NAD_Glu_DH_N_ACT1"/>
</dbReference>
<dbReference type="InterPro" id="IPR028971">
    <property type="entry name" value="NAD-GDH_cat"/>
</dbReference>
<evidence type="ECO:0000259" key="4">
    <source>
        <dbReference type="Pfam" id="PF21075"/>
    </source>
</evidence>
<evidence type="ECO:0000259" key="2">
    <source>
        <dbReference type="Pfam" id="PF05088"/>
    </source>
</evidence>
<dbReference type="Pfam" id="PF21074">
    <property type="entry name" value="GDH_C"/>
    <property type="match status" value="1"/>
</dbReference>
<reference evidence="7" key="1">
    <citation type="submission" date="2021-04" db="EMBL/GenBank/DDBJ databases">
        <title>Oceanospirillales bacteria with DddD are important DMSP degraders in coastal seawater.</title>
        <authorList>
            <person name="Liu J."/>
        </authorList>
    </citation>
    <scope>NUCLEOTIDE SEQUENCE</scope>
    <source>
        <strain evidence="7">D13-1</strain>
    </source>
</reference>
<dbReference type="InterPro" id="IPR046346">
    <property type="entry name" value="Aminoacid_DH-like_N_sf"/>
</dbReference>
<dbReference type="InterPro" id="IPR049064">
    <property type="entry name" value="NAD_Glu_DH_ACT3"/>
</dbReference>
<dbReference type="Pfam" id="PF21075">
    <property type="entry name" value="GDH_ACT1"/>
    <property type="match status" value="1"/>
</dbReference>
<dbReference type="EMBL" id="CP073347">
    <property type="protein sequence ID" value="UTW10412.1"/>
    <property type="molecule type" value="Genomic_DNA"/>
</dbReference>
<dbReference type="InterPro" id="IPR049056">
    <property type="entry name" value="NAD_Glu_DH_HM3"/>
</dbReference>
<dbReference type="RefSeq" id="WP_255852451.1">
    <property type="nucleotide sequence ID" value="NZ_CP073347.1"/>
</dbReference>
<gene>
    <name evidence="7" type="ORF">KDW95_14020</name>
</gene>
<dbReference type="Pfam" id="PF21079">
    <property type="entry name" value="GDH_HM2"/>
    <property type="match status" value="1"/>
</dbReference>
<evidence type="ECO:0000313" key="7">
    <source>
        <dbReference type="EMBL" id="UTW10412.1"/>
    </source>
</evidence>
<evidence type="ECO:0000259" key="6">
    <source>
        <dbReference type="Pfam" id="PF21077"/>
    </source>
</evidence>
<organism evidence="7 8">
    <name type="scientific">Marinobacterium rhizophilum</name>
    <dbReference type="NCBI Taxonomy" id="420402"/>
    <lineage>
        <taxon>Bacteria</taxon>
        <taxon>Pseudomonadati</taxon>
        <taxon>Pseudomonadota</taxon>
        <taxon>Gammaproteobacteria</taxon>
        <taxon>Oceanospirillales</taxon>
        <taxon>Oceanospirillaceae</taxon>
        <taxon>Marinobacterium</taxon>
    </lineage>
</organism>
<feature type="domain" description="NAD-glutamate dehydrogenase catalytic" evidence="2">
    <location>
        <begin position="726"/>
        <end position="1220"/>
    </location>
</feature>
<dbReference type="PANTHER" id="PTHR43403">
    <property type="entry name" value="NAD-SPECIFIC GLUTAMATE DEHYDROGENASE"/>
    <property type="match status" value="1"/>
</dbReference>